<sequence>YRYFLLLLGPNSIRLLRLMPHKDNTAPIQCQLFKYSLQELGEKTLLYKALSYI</sequence>
<reference evidence="1 2" key="1">
    <citation type="journal article" date="2016" name="Nat. Commun.">
        <title>Ectomycorrhizal ecology is imprinted in the genome of the dominant symbiotic fungus Cenococcum geophilum.</title>
        <authorList>
            <consortium name="DOE Joint Genome Institute"/>
            <person name="Peter M."/>
            <person name="Kohler A."/>
            <person name="Ohm R.A."/>
            <person name="Kuo A."/>
            <person name="Krutzmann J."/>
            <person name="Morin E."/>
            <person name="Arend M."/>
            <person name="Barry K.W."/>
            <person name="Binder M."/>
            <person name="Choi C."/>
            <person name="Clum A."/>
            <person name="Copeland A."/>
            <person name="Grisel N."/>
            <person name="Haridas S."/>
            <person name="Kipfer T."/>
            <person name="LaButti K."/>
            <person name="Lindquist E."/>
            <person name="Lipzen A."/>
            <person name="Maire R."/>
            <person name="Meier B."/>
            <person name="Mihaltcheva S."/>
            <person name="Molinier V."/>
            <person name="Murat C."/>
            <person name="Poggeler S."/>
            <person name="Quandt C.A."/>
            <person name="Sperisen C."/>
            <person name="Tritt A."/>
            <person name="Tisserant E."/>
            <person name="Crous P.W."/>
            <person name="Henrissat B."/>
            <person name="Nehls U."/>
            <person name="Egli S."/>
            <person name="Spatafora J.W."/>
            <person name="Grigoriev I.V."/>
            <person name="Martin F.M."/>
        </authorList>
    </citation>
    <scope>NUCLEOTIDE SEQUENCE [LARGE SCALE GENOMIC DNA]</scope>
    <source>
        <strain evidence="1 2">1.58</strain>
    </source>
</reference>
<proteinExistence type="predicted"/>
<protein>
    <submittedName>
        <fullName evidence="1">Uncharacterized protein</fullName>
    </submittedName>
</protein>
<name>A0ACC8EL54_9PEZI</name>
<evidence type="ECO:0000313" key="2">
    <source>
        <dbReference type="Proteomes" id="UP000250078"/>
    </source>
</evidence>
<evidence type="ECO:0000313" key="1">
    <source>
        <dbReference type="EMBL" id="OCK86930.1"/>
    </source>
</evidence>
<accession>A0ACC8EL54</accession>
<dbReference type="Proteomes" id="UP000250078">
    <property type="component" value="Unassembled WGS sequence"/>
</dbReference>
<feature type="non-terminal residue" evidence="1">
    <location>
        <position position="1"/>
    </location>
</feature>
<dbReference type="EMBL" id="KV748279">
    <property type="protein sequence ID" value="OCK86930.1"/>
    <property type="molecule type" value="Genomic_DNA"/>
</dbReference>
<keyword evidence="2" id="KW-1185">Reference proteome</keyword>
<organism evidence="1 2">
    <name type="scientific">Cenococcum geophilum 1.58</name>
    <dbReference type="NCBI Taxonomy" id="794803"/>
    <lineage>
        <taxon>Eukaryota</taxon>
        <taxon>Fungi</taxon>
        <taxon>Dikarya</taxon>
        <taxon>Ascomycota</taxon>
        <taxon>Pezizomycotina</taxon>
        <taxon>Dothideomycetes</taxon>
        <taxon>Pleosporomycetidae</taxon>
        <taxon>Gloniales</taxon>
        <taxon>Gloniaceae</taxon>
        <taxon>Cenococcum</taxon>
    </lineage>
</organism>
<gene>
    <name evidence="1" type="ORF">K441DRAFT_597115</name>
</gene>